<evidence type="ECO:0000259" key="14">
    <source>
        <dbReference type="PROSITE" id="PS50112"/>
    </source>
</evidence>
<dbReference type="PROSITE" id="PS50113">
    <property type="entry name" value="PAC"/>
    <property type="match status" value="1"/>
</dbReference>
<protein>
    <recommendedName>
        <fullName evidence="3">histidine kinase</fullName>
        <ecNumber evidence="3">2.7.13.3</ecNumber>
    </recommendedName>
</protein>
<keyword evidence="18" id="KW-1185">Reference proteome</keyword>
<comment type="catalytic activity">
    <reaction evidence="1">
        <text>ATP + protein L-histidine = ADP + protein N-phospho-L-histidine.</text>
        <dbReference type="EC" id="2.7.13.3"/>
    </reaction>
</comment>
<evidence type="ECO:0000259" key="13">
    <source>
        <dbReference type="PROSITE" id="PS50110"/>
    </source>
</evidence>
<dbReference type="InterPro" id="IPR000014">
    <property type="entry name" value="PAS"/>
</dbReference>
<dbReference type="InterPro" id="IPR013767">
    <property type="entry name" value="PAS_fold"/>
</dbReference>
<dbReference type="Gene3D" id="3.30.565.10">
    <property type="entry name" value="Histidine kinase-like ATPase, C-terminal domain"/>
    <property type="match status" value="1"/>
</dbReference>
<keyword evidence="5" id="KW-0808">Transferase</keyword>
<evidence type="ECO:0000256" key="5">
    <source>
        <dbReference type="ARBA" id="ARBA00022679"/>
    </source>
</evidence>
<dbReference type="Gene3D" id="3.30.450.20">
    <property type="entry name" value="PAS domain"/>
    <property type="match status" value="1"/>
</dbReference>
<dbReference type="PROSITE" id="PS50885">
    <property type="entry name" value="HAMP"/>
    <property type="match status" value="1"/>
</dbReference>
<keyword evidence="11" id="KW-1133">Transmembrane helix</keyword>
<name>A0AA37Q779_9BACT</name>
<dbReference type="InterPro" id="IPR036097">
    <property type="entry name" value="HisK_dim/P_sf"/>
</dbReference>
<dbReference type="PANTHER" id="PTHR43065">
    <property type="entry name" value="SENSOR HISTIDINE KINASE"/>
    <property type="match status" value="1"/>
</dbReference>
<evidence type="ECO:0000256" key="2">
    <source>
        <dbReference type="ARBA" id="ARBA00004370"/>
    </source>
</evidence>
<dbReference type="SMART" id="SM00448">
    <property type="entry name" value="REC"/>
    <property type="match status" value="1"/>
</dbReference>
<dbReference type="Pfam" id="PF00989">
    <property type="entry name" value="PAS"/>
    <property type="match status" value="1"/>
</dbReference>
<dbReference type="Proteomes" id="UP001161325">
    <property type="component" value="Unassembled WGS sequence"/>
</dbReference>
<evidence type="ECO:0000259" key="15">
    <source>
        <dbReference type="PROSITE" id="PS50113"/>
    </source>
</evidence>
<dbReference type="SMART" id="SM00387">
    <property type="entry name" value="HATPase_c"/>
    <property type="match status" value="1"/>
</dbReference>
<keyword evidence="9" id="KW-0902">Two-component regulatory system</keyword>
<dbReference type="PANTHER" id="PTHR43065:SF42">
    <property type="entry name" value="TWO-COMPONENT SENSOR PPRA"/>
    <property type="match status" value="1"/>
</dbReference>
<dbReference type="CDD" id="cd00156">
    <property type="entry name" value="REC"/>
    <property type="match status" value="1"/>
</dbReference>
<dbReference type="PROSITE" id="PS50109">
    <property type="entry name" value="HIS_KIN"/>
    <property type="match status" value="1"/>
</dbReference>
<feature type="domain" description="Histidine kinase" evidence="12">
    <location>
        <begin position="413"/>
        <end position="636"/>
    </location>
</feature>
<reference evidence="17" key="1">
    <citation type="submission" date="2022-08" db="EMBL/GenBank/DDBJ databases">
        <title>Draft genome sequencing of Roseisolibacter agri AW1220.</title>
        <authorList>
            <person name="Tobiishi Y."/>
            <person name="Tonouchi A."/>
        </authorList>
    </citation>
    <scope>NUCLEOTIDE SEQUENCE</scope>
    <source>
        <strain evidence="17">AW1220</strain>
    </source>
</reference>
<evidence type="ECO:0000313" key="17">
    <source>
        <dbReference type="EMBL" id="GLC27830.1"/>
    </source>
</evidence>
<keyword evidence="4 10" id="KW-0597">Phosphoprotein</keyword>
<dbReference type="SMART" id="SM00388">
    <property type="entry name" value="HisKA"/>
    <property type="match status" value="1"/>
</dbReference>
<evidence type="ECO:0000256" key="7">
    <source>
        <dbReference type="ARBA" id="ARBA00022777"/>
    </source>
</evidence>
<keyword evidence="11" id="KW-0812">Transmembrane</keyword>
<dbReference type="InterPro" id="IPR011006">
    <property type="entry name" value="CheY-like_superfamily"/>
</dbReference>
<dbReference type="InterPro" id="IPR001789">
    <property type="entry name" value="Sig_transdc_resp-reg_receiver"/>
</dbReference>
<evidence type="ECO:0000313" key="18">
    <source>
        <dbReference type="Proteomes" id="UP001161325"/>
    </source>
</evidence>
<evidence type="ECO:0000256" key="1">
    <source>
        <dbReference type="ARBA" id="ARBA00000085"/>
    </source>
</evidence>
<feature type="domain" description="Response regulatory" evidence="13">
    <location>
        <begin position="657"/>
        <end position="773"/>
    </location>
</feature>
<evidence type="ECO:0000256" key="10">
    <source>
        <dbReference type="PROSITE-ProRule" id="PRU00169"/>
    </source>
</evidence>
<keyword evidence="7" id="KW-0418">Kinase</keyword>
<evidence type="ECO:0000256" key="6">
    <source>
        <dbReference type="ARBA" id="ARBA00022741"/>
    </source>
</evidence>
<dbReference type="GO" id="GO:0016020">
    <property type="term" value="C:membrane"/>
    <property type="evidence" value="ECO:0007669"/>
    <property type="project" value="UniProtKB-SubCell"/>
</dbReference>
<dbReference type="CDD" id="cd00130">
    <property type="entry name" value="PAS"/>
    <property type="match status" value="1"/>
</dbReference>
<dbReference type="Gene3D" id="6.10.340.10">
    <property type="match status" value="1"/>
</dbReference>
<dbReference type="SUPFAM" id="SSF55874">
    <property type="entry name" value="ATPase domain of HSP90 chaperone/DNA topoisomerase II/histidine kinase"/>
    <property type="match status" value="1"/>
</dbReference>
<keyword evidence="8" id="KW-0067">ATP-binding</keyword>
<dbReference type="Gene3D" id="3.40.50.2300">
    <property type="match status" value="1"/>
</dbReference>
<evidence type="ECO:0000259" key="12">
    <source>
        <dbReference type="PROSITE" id="PS50109"/>
    </source>
</evidence>
<comment type="subcellular location">
    <subcellularLocation>
        <location evidence="2">Membrane</location>
    </subcellularLocation>
</comment>
<dbReference type="PRINTS" id="PR00344">
    <property type="entry name" value="BCTRLSENSOR"/>
</dbReference>
<sequence length="781" mass="84687">MIAGRGPLRGVSVRTLIAGGAATLVTIMVVATAGLLLVTSRMRLALEREARTMLAEQQIVDRINRDVARQLLYAASYLDDPRPETLADFRDRGESVYTAVRRYLFRDLSLPQRLQVERVKELHQALEVRAQEAFDARRDSTPDVVRVRAAAVVAAGDPLQVALDRFLALRAADYDAALRRHGETLRRLYGAAALLAGLLFVSVLLALRFVQRRLLLPLDELSHAAQRLGAGDLAARVPLRHDDELARVGGSFNAMATSLGTLQHELRRSEDRYRRLVELSPDAVIVHADDRIQLVNDAARRQLGAASASQLVGRPLLDLVHPDAKPSAAERLRHVLAAEEPASAVELPFRRLDGQEVHGELAATAFEFEGRAATLMVVRDVTTRRKAEAALQAAEEQLRQAQKMEAVGRLAGGIAHDFNNLLTVIMSYAELLESAISAADPLRDDVAEIRAAARRASRLTGQLLAFSRKQVLRPRLTDLNAVVAEMVALLRRLIGADIDLRPELEPQLPAVEADTGQIEQVIVNLVVNARDAMPHGGRLHIRTRRVLLGADAIGDVPGARPGAYVVLSVTDTGTGMDRATQERVFEPFFTTKPTGKGTGLGLATVYGIVQQSGGHIRLRSELGLGTTLEIFLPQAANAELAAAIPEVAPGASGGSETVLLVEDDEAVRALARRILQRGGYTVIEAANGDQAIRLAAEHRGPLDLLLTDVVLPGIGGRELAARLEAARPGLPVLFTSGYTEDEVLRRGIHAHTERFVPKPYAPHELLAHVRGALDARRTSAS</sequence>
<comment type="caution">
    <text evidence="17">The sequence shown here is derived from an EMBL/GenBank/DDBJ whole genome shotgun (WGS) entry which is preliminary data.</text>
</comment>
<keyword evidence="6" id="KW-0547">Nucleotide-binding</keyword>
<dbReference type="InterPro" id="IPR000700">
    <property type="entry name" value="PAS-assoc_C"/>
</dbReference>
<dbReference type="NCBIfam" id="TIGR00229">
    <property type="entry name" value="sensory_box"/>
    <property type="match status" value="1"/>
</dbReference>
<evidence type="ECO:0000256" key="8">
    <source>
        <dbReference type="ARBA" id="ARBA00022840"/>
    </source>
</evidence>
<dbReference type="Pfam" id="PF00072">
    <property type="entry name" value="Response_reg"/>
    <property type="match status" value="1"/>
</dbReference>
<dbReference type="SMART" id="SM00091">
    <property type="entry name" value="PAS"/>
    <property type="match status" value="1"/>
</dbReference>
<dbReference type="Pfam" id="PF00512">
    <property type="entry name" value="HisKA"/>
    <property type="match status" value="1"/>
</dbReference>
<dbReference type="InterPro" id="IPR004358">
    <property type="entry name" value="Sig_transdc_His_kin-like_C"/>
</dbReference>
<dbReference type="InterPro" id="IPR005467">
    <property type="entry name" value="His_kinase_dom"/>
</dbReference>
<dbReference type="SUPFAM" id="SSF47384">
    <property type="entry name" value="Homodimeric domain of signal transducing histidine kinase"/>
    <property type="match status" value="1"/>
</dbReference>
<dbReference type="CDD" id="cd06225">
    <property type="entry name" value="HAMP"/>
    <property type="match status" value="1"/>
</dbReference>
<feature type="transmembrane region" description="Helical" evidence="11">
    <location>
        <begin position="188"/>
        <end position="210"/>
    </location>
</feature>
<dbReference type="EC" id="2.7.13.3" evidence="3"/>
<dbReference type="Pfam" id="PF00672">
    <property type="entry name" value="HAMP"/>
    <property type="match status" value="1"/>
</dbReference>
<organism evidence="17 18">
    <name type="scientific">Roseisolibacter agri</name>
    <dbReference type="NCBI Taxonomy" id="2014610"/>
    <lineage>
        <taxon>Bacteria</taxon>
        <taxon>Pseudomonadati</taxon>
        <taxon>Gemmatimonadota</taxon>
        <taxon>Gemmatimonadia</taxon>
        <taxon>Gemmatimonadales</taxon>
        <taxon>Gemmatimonadaceae</taxon>
        <taxon>Roseisolibacter</taxon>
    </lineage>
</organism>
<dbReference type="GO" id="GO:0006355">
    <property type="term" value="P:regulation of DNA-templated transcription"/>
    <property type="evidence" value="ECO:0007669"/>
    <property type="project" value="InterPro"/>
</dbReference>
<dbReference type="InterPro" id="IPR003661">
    <property type="entry name" value="HisK_dim/P_dom"/>
</dbReference>
<dbReference type="PROSITE" id="PS50112">
    <property type="entry name" value="PAS"/>
    <property type="match status" value="1"/>
</dbReference>
<evidence type="ECO:0000256" key="11">
    <source>
        <dbReference type="SAM" id="Phobius"/>
    </source>
</evidence>
<dbReference type="InterPro" id="IPR003660">
    <property type="entry name" value="HAMP_dom"/>
</dbReference>
<feature type="domain" description="PAC" evidence="15">
    <location>
        <begin position="343"/>
        <end position="393"/>
    </location>
</feature>
<dbReference type="GO" id="GO:0000155">
    <property type="term" value="F:phosphorelay sensor kinase activity"/>
    <property type="evidence" value="ECO:0007669"/>
    <property type="project" value="InterPro"/>
</dbReference>
<dbReference type="SUPFAM" id="SSF52172">
    <property type="entry name" value="CheY-like"/>
    <property type="match status" value="1"/>
</dbReference>
<dbReference type="Pfam" id="PF02518">
    <property type="entry name" value="HATPase_c"/>
    <property type="match status" value="1"/>
</dbReference>
<dbReference type="InterPro" id="IPR036890">
    <property type="entry name" value="HATPase_C_sf"/>
</dbReference>
<feature type="domain" description="HAMP" evidence="16">
    <location>
        <begin position="212"/>
        <end position="264"/>
    </location>
</feature>
<feature type="domain" description="PAS" evidence="14">
    <location>
        <begin position="269"/>
        <end position="339"/>
    </location>
</feature>
<dbReference type="Gene3D" id="1.10.287.130">
    <property type="match status" value="1"/>
</dbReference>
<evidence type="ECO:0000259" key="16">
    <source>
        <dbReference type="PROSITE" id="PS50885"/>
    </source>
</evidence>
<dbReference type="SUPFAM" id="SSF158472">
    <property type="entry name" value="HAMP domain-like"/>
    <property type="match status" value="1"/>
</dbReference>
<dbReference type="CDD" id="cd00082">
    <property type="entry name" value="HisKA"/>
    <property type="match status" value="1"/>
</dbReference>
<keyword evidence="11" id="KW-0472">Membrane</keyword>
<dbReference type="InterPro" id="IPR035965">
    <property type="entry name" value="PAS-like_dom_sf"/>
</dbReference>
<dbReference type="InterPro" id="IPR003594">
    <property type="entry name" value="HATPase_dom"/>
</dbReference>
<dbReference type="EMBL" id="BRXS01000007">
    <property type="protein sequence ID" value="GLC27830.1"/>
    <property type="molecule type" value="Genomic_DNA"/>
</dbReference>
<dbReference type="SUPFAM" id="SSF55785">
    <property type="entry name" value="PYP-like sensor domain (PAS domain)"/>
    <property type="match status" value="1"/>
</dbReference>
<feature type="modified residue" description="4-aspartylphosphate" evidence="10">
    <location>
        <position position="708"/>
    </location>
</feature>
<dbReference type="PROSITE" id="PS50110">
    <property type="entry name" value="RESPONSE_REGULATORY"/>
    <property type="match status" value="1"/>
</dbReference>
<evidence type="ECO:0000256" key="3">
    <source>
        <dbReference type="ARBA" id="ARBA00012438"/>
    </source>
</evidence>
<feature type="transmembrane region" description="Helical" evidence="11">
    <location>
        <begin position="16"/>
        <end position="38"/>
    </location>
</feature>
<dbReference type="SMART" id="SM00304">
    <property type="entry name" value="HAMP"/>
    <property type="match status" value="1"/>
</dbReference>
<gene>
    <name evidence="17" type="ORF">rosag_43430</name>
</gene>
<evidence type="ECO:0000256" key="4">
    <source>
        <dbReference type="ARBA" id="ARBA00022553"/>
    </source>
</evidence>
<dbReference type="RefSeq" id="WP_284352260.1">
    <property type="nucleotide sequence ID" value="NZ_BRXS01000007.1"/>
</dbReference>
<proteinExistence type="predicted"/>
<accession>A0AA37Q779</accession>
<dbReference type="AlphaFoldDB" id="A0AA37Q779"/>
<dbReference type="GO" id="GO:0005524">
    <property type="term" value="F:ATP binding"/>
    <property type="evidence" value="ECO:0007669"/>
    <property type="project" value="UniProtKB-KW"/>
</dbReference>
<evidence type="ECO:0000256" key="9">
    <source>
        <dbReference type="ARBA" id="ARBA00023012"/>
    </source>
</evidence>